<proteinExistence type="predicted"/>
<feature type="domain" description="Nudix hydrolase" evidence="1">
    <location>
        <begin position="1"/>
        <end position="147"/>
    </location>
</feature>
<dbReference type="RefSeq" id="WP_176162776.1">
    <property type="nucleotide sequence ID" value="NZ_CP054929.1"/>
</dbReference>
<dbReference type="SUPFAM" id="SSF55811">
    <property type="entry name" value="Nudix"/>
    <property type="match status" value="1"/>
</dbReference>
<evidence type="ECO:0000259" key="1">
    <source>
        <dbReference type="PROSITE" id="PS51462"/>
    </source>
</evidence>
<dbReference type="InterPro" id="IPR015797">
    <property type="entry name" value="NUDIX_hydrolase-like_dom_sf"/>
</dbReference>
<dbReference type="Proteomes" id="UP000509303">
    <property type="component" value="Chromosome"/>
</dbReference>
<name>A0A7H8N9C0_9ACTN</name>
<dbReference type="InterPro" id="IPR000086">
    <property type="entry name" value="NUDIX_hydrolase_dom"/>
</dbReference>
<dbReference type="EMBL" id="CP054929">
    <property type="protein sequence ID" value="QKW51051.1"/>
    <property type="molecule type" value="Genomic_DNA"/>
</dbReference>
<dbReference type="Pfam" id="PF00293">
    <property type="entry name" value="NUDIX"/>
    <property type="match status" value="1"/>
</dbReference>
<reference evidence="2 3" key="1">
    <citation type="submission" date="2020-06" db="EMBL/GenBank/DDBJ databases">
        <title>Genome mining for natural products.</title>
        <authorList>
            <person name="Zhang B."/>
            <person name="Shi J."/>
            <person name="Ge H."/>
        </authorList>
    </citation>
    <scope>NUCLEOTIDE SEQUENCE [LARGE SCALE GENOMIC DNA]</scope>
    <source>
        <strain evidence="2 3">NA00687</strain>
    </source>
</reference>
<evidence type="ECO:0000313" key="3">
    <source>
        <dbReference type="Proteomes" id="UP000509303"/>
    </source>
</evidence>
<protein>
    <submittedName>
        <fullName evidence="2">NUDIX hydrolase</fullName>
    </submittedName>
</protein>
<dbReference type="AlphaFoldDB" id="A0A7H8N9C0"/>
<keyword evidence="3" id="KW-1185">Reference proteome</keyword>
<dbReference type="Gene3D" id="3.90.79.10">
    <property type="entry name" value="Nucleoside Triphosphate Pyrophosphohydrolase"/>
    <property type="match status" value="1"/>
</dbReference>
<dbReference type="PROSITE" id="PS51462">
    <property type="entry name" value="NUDIX"/>
    <property type="match status" value="1"/>
</dbReference>
<gene>
    <name evidence="2" type="ORF">HUT08_17625</name>
</gene>
<organism evidence="2 3">
    <name type="scientific">Streptomyces buecherae</name>
    <dbReference type="NCBI Taxonomy" id="2763006"/>
    <lineage>
        <taxon>Bacteria</taxon>
        <taxon>Bacillati</taxon>
        <taxon>Actinomycetota</taxon>
        <taxon>Actinomycetes</taxon>
        <taxon>Kitasatosporales</taxon>
        <taxon>Streptomycetaceae</taxon>
        <taxon>Streptomyces</taxon>
    </lineage>
</organism>
<sequence length="160" mass="17156">MSDRDVLVMVLVRHVDRPAVLRVRNPATGVYELPSGLLEPGELVQEAAVRIVRERCGLRVQALALLAFDQSPPEPAADRGATEKWTLVVDGGLATGEFAELPLASGLAKGSQVYQWADLRRMSKPSGVVAWSLIVSRADSLLPLLVDGEALLSLPPRLAG</sequence>
<dbReference type="GO" id="GO:0016787">
    <property type="term" value="F:hydrolase activity"/>
    <property type="evidence" value="ECO:0007669"/>
    <property type="project" value="UniProtKB-KW"/>
</dbReference>
<accession>A0A7H8N9C0</accession>
<evidence type="ECO:0000313" key="2">
    <source>
        <dbReference type="EMBL" id="QKW51051.1"/>
    </source>
</evidence>
<keyword evidence="2" id="KW-0378">Hydrolase</keyword>